<sequence length="153" mass="17412">MSDSEASPGKRLNLFGYYSTPERVRARFNTVYQIGKCLEYDSKAKISHDDLDKYAAQFPKEAEKIQSMRNVINFTGVGTALGFVASTVQMMRWTKTVPLVMTGVFVSTVAAHVVSDDIASWVYGTYKFDVGAANERFRKWVYMTKKEQQHDEQ</sequence>
<organism evidence="1 2">
    <name type="scientific">Gracilariopsis chorda</name>
    <dbReference type="NCBI Taxonomy" id="448386"/>
    <lineage>
        <taxon>Eukaryota</taxon>
        <taxon>Rhodophyta</taxon>
        <taxon>Florideophyceae</taxon>
        <taxon>Rhodymeniophycidae</taxon>
        <taxon>Gracilariales</taxon>
        <taxon>Gracilariaceae</taxon>
        <taxon>Gracilariopsis</taxon>
    </lineage>
</organism>
<gene>
    <name evidence="1" type="ORF">BWQ96_03319</name>
</gene>
<reference evidence="1 2" key="1">
    <citation type="journal article" date="2018" name="Mol. Biol. Evol.">
        <title>Analysis of the draft genome of the red seaweed Gracilariopsis chorda provides insights into genome size evolution in Rhodophyta.</title>
        <authorList>
            <person name="Lee J."/>
            <person name="Yang E.C."/>
            <person name="Graf L."/>
            <person name="Yang J.H."/>
            <person name="Qiu H."/>
            <person name="Zel Zion U."/>
            <person name="Chan C.X."/>
            <person name="Stephens T.G."/>
            <person name="Weber A.P.M."/>
            <person name="Boo G.H."/>
            <person name="Boo S.M."/>
            <person name="Kim K.M."/>
            <person name="Shin Y."/>
            <person name="Jung M."/>
            <person name="Lee S.J."/>
            <person name="Yim H.S."/>
            <person name="Lee J.H."/>
            <person name="Bhattacharya D."/>
            <person name="Yoon H.S."/>
        </authorList>
    </citation>
    <scope>NUCLEOTIDE SEQUENCE [LARGE SCALE GENOMIC DNA]</scope>
    <source>
        <strain evidence="1 2">SKKU-2015</strain>
        <tissue evidence="1">Whole body</tissue>
    </source>
</reference>
<keyword evidence="2" id="KW-1185">Reference proteome</keyword>
<evidence type="ECO:0000313" key="1">
    <source>
        <dbReference type="EMBL" id="PXF46981.1"/>
    </source>
</evidence>
<proteinExistence type="predicted"/>
<dbReference type="AlphaFoldDB" id="A0A2V3IXZ0"/>
<evidence type="ECO:0000313" key="2">
    <source>
        <dbReference type="Proteomes" id="UP000247409"/>
    </source>
</evidence>
<dbReference type="Proteomes" id="UP000247409">
    <property type="component" value="Unassembled WGS sequence"/>
</dbReference>
<name>A0A2V3IXZ0_9FLOR</name>
<dbReference type="EMBL" id="NBIV01000031">
    <property type="protein sequence ID" value="PXF46981.1"/>
    <property type="molecule type" value="Genomic_DNA"/>
</dbReference>
<protein>
    <submittedName>
        <fullName evidence="1">Uncharacterized protein</fullName>
    </submittedName>
</protein>
<comment type="caution">
    <text evidence="1">The sequence shown here is derived from an EMBL/GenBank/DDBJ whole genome shotgun (WGS) entry which is preliminary data.</text>
</comment>
<accession>A0A2V3IXZ0</accession>